<dbReference type="Proteomes" id="UP000004508">
    <property type="component" value="Unassembled WGS sequence"/>
</dbReference>
<name>D6TCH4_KTERA</name>
<sequence>MTLLPLADGARLLGIHPKTLHHWLKEANMLLVTHPTDARIKCVTEEHLQQVASLHGRPLQASRPLDAASPPLISSQVSVPHVPENEAESASTACSFLTTQGSEADLLQRLSGLETKIATLQEQFAQLTLALLQERERSVERRITALESLMQPLVGRQLSALPTPGAEQEPPCPRRVPRPLHPVEQRARSRMPPLIEYSAPGIYVIMSSQEGEVHLEPNSRAWFDWLATLSSFRFVGPTGRFTGHRGYKDGQQTRYWSASRCVRRHTYKHYLGMTESLTLANLEQTAAKLQSDIDAR</sequence>
<reference evidence="2 3" key="1">
    <citation type="journal article" date="2011" name="Stand. Genomic Sci.">
        <title>Non-contiguous finished genome sequence and contextual data of the filamentous soil bacterium Ktedonobacter racemifer type strain (SOSP1-21).</title>
        <authorList>
            <person name="Chang Y.J."/>
            <person name="Land M."/>
            <person name="Hauser L."/>
            <person name="Chertkov O."/>
            <person name="Del Rio T.G."/>
            <person name="Nolan M."/>
            <person name="Copeland A."/>
            <person name="Tice H."/>
            <person name="Cheng J.F."/>
            <person name="Lucas S."/>
            <person name="Han C."/>
            <person name="Goodwin L."/>
            <person name="Pitluck S."/>
            <person name="Ivanova N."/>
            <person name="Ovchinikova G."/>
            <person name="Pati A."/>
            <person name="Chen A."/>
            <person name="Palaniappan K."/>
            <person name="Mavromatis K."/>
            <person name="Liolios K."/>
            <person name="Brettin T."/>
            <person name="Fiebig A."/>
            <person name="Rohde M."/>
            <person name="Abt B."/>
            <person name="Goker M."/>
            <person name="Detter J.C."/>
            <person name="Woyke T."/>
            <person name="Bristow J."/>
            <person name="Eisen J.A."/>
            <person name="Markowitz V."/>
            <person name="Hugenholtz P."/>
            <person name="Kyrpides N.C."/>
            <person name="Klenk H.P."/>
            <person name="Lapidus A."/>
        </authorList>
    </citation>
    <scope>NUCLEOTIDE SEQUENCE [LARGE SCALE GENOMIC DNA]</scope>
    <source>
        <strain evidence="3">DSM 44963</strain>
    </source>
</reference>
<dbReference type="Gene3D" id="1.20.5.170">
    <property type="match status" value="1"/>
</dbReference>
<dbReference type="EMBL" id="ADVG01000001">
    <property type="protein sequence ID" value="EFH89991.1"/>
    <property type="molecule type" value="Genomic_DNA"/>
</dbReference>
<evidence type="ECO:0000313" key="2">
    <source>
        <dbReference type="EMBL" id="EFH89991.1"/>
    </source>
</evidence>
<evidence type="ECO:0000313" key="3">
    <source>
        <dbReference type="Proteomes" id="UP000004508"/>
    </source>
</evidence>
<gene>
    <name evidence="2" type="ORF">Krac_11585</name>
</gene>
<dbReference type="InParanoid" id="D6TCH4"/>
<protein>
    <submittedName>
        <fullName evidence="2">Uncharacterized protein</fullName>
    </submittedName>
</protein>
<dbReference type="AlphaFoldDB" id="D6TCH4"/>
<proteinExistence type="predicted"/>
<organism evidence="2 3">
    <name type="scientific">Ktedonobacter racemifer DSM 44963</name>
    <dbReference type="NCBI Taxonomy" id="485913"/>
    <lineage>
        <taxon>Bacteria</taxon>
        <taxon>Bacillati</taxon>
        <taxon>Chloroflexota</taxon>
        <taxon>Ktedonobacteria</taxon>
        <taxon>Ktedonobacterales</taxon>
        <taxon>Ktedonobacteraceae</taxon>
        <taxon>Ktedonobacter</taxon>
    </lineage>
</organism>
<feature type="coiled-coil region" evidence="1">
    <location>
        <begin position="103"/>
        <end position="149"/>
    </location>
</feature>
<evidence type="ECO:0000256" key="1">
    <source>
        <dbReference type="SAM" id="Coils"/>
    </source>
</evidence>
<keyword evidence="3" id="KW-1185">Reference proteome</keyword>
<dbReference type="OrthoDB" id="170187at2"/>
<keyword evidence="1" id="KW-0175">Coiled coil</keyword>
<comment type="caution">
    <text evidence="2">The sequence shown here is derived from an EMBL/GenBank/DDBJ whole genome shotgun (WGS) entry which is preliminary data.</text>
</comment>
<accession>D6TCH4</accession>
<dbReference type="RefSeq" id="WP_007906993.1">
    <property type="nucleotide sequence ID" value="NZ_ADVG01000001.1"/>
</dbReference>